<comment type="caution">
    <text evidence="1">The sequence shown here is derived from an EMBL/GenBank/DDBJ whole genome shotgun (WGS) entry which is preliminary data.</text>
</comment>
<dbReference type="EMBL" id="CAMKVN010018539">
    <property type="protein sequence ID" value="CAI2198387.1"/>
    <property type="molecule type" value="Genomic_DNA"/>
</dbReference>
<reference evidence="1" key="1">
    <citation type="submission" date="2022-08" db="EMBL/GenBank/DDBJ databases">
        <authorList>
            <person name="Kallberg Y."/>
            <person name="Tangrot J."/>
            <person name="Rosling A."/>
        </authorList>
    </citation>
    <scope>NUCLEOTIDE SEQUENCE</scope>
    <source>
        <strain evidence="1">Wild A</strain>
    </source>
</reference>
<evidence type="ECO:0000313" key="1">
    <source>
        <dbReference type="EMBL" id="CAI2198387.1"/>
    </source>
</evidence>
<keyword evidence="2" id="KW-1185">Reference proteome</keyword>
<dbReference type="Proteomes" id="UP001153678">
    <property type="component" value="Unassembled WGS sequence"/>
</dbReference>
<gene>
    <name evidence="1" type="ORF">FWILDA_LOCUS18547</name>
</gene>
<accession>A0A9W4XAS8</accession>
<organism evidence="1 2">
    <name type="scientific">Funneliformis geosporum</name>
    <dbReference type="NCBI Taxonomy" id="1117311"/>
    <lineage>
        <taxon>Eukaryota</taxon>
        <taxon>Fungi</taxon>
        <taxon>Fungi incertae sedis</taxon>
        <taxon>Mucoromycota</taxon>
        <taxon>Glomeromycotina</taxon>
        <taxon>Glomeromycetes</taxon>
        <taxon>Glomerales</taxon>
        <taxon>Glomeraceae</taxon>
        <taxon>Funneliformis</taxon>
    </lineage>
</organism>
<evidence type="ECO:0000313" key="2">
    <source>
        <dbReference type="Proteomes" id="UP001153678"/>
    </source>
</evidence>
<dbReference type="AlphaFoldDB" id="A0A9W4XAS8"/>
<feature type="non-terminal residue" evidence="1">
    <location>
        <position position="301"/>
    </location>
</feature>
<sequence length="301" mass="34885">WLALPHLARDGISERAIADNELDDIKVYELHQVKKATLNLVKELLNDINSKTESSQLFPYAREGDINNLPAETDSNKTDLPEGWRRDEVKNFLENKLKKLDRAEFITKFKELYFAASSFSDDQIYNHFRTGLINPTTGEKVRQANSLQKGWTDFTEFFAREVVGEANKFVYYAEIEGQEFNPNVIFRNEAIKEVWIKKFRNKNHQATISIFSHTGFQDENLNALEINKSCLQKVYLLLKDISRASLEDIPSLREEINNNYSLHINESKIPFSRNKVNTLRILNAKQTQLEAEQENNLAIGR</sequence>
<feature type="non-terminal residue" evidence="1">
    <location>
        <position position="1"/>
    </location>
</feature>
<name>A0A9W4XAS8_9GLOM</name>
<protein>
    <submittedName>
        <fullName evidence="1">7732_t:CDS:1</fullName>
    </submittedName>
</protein>
<proteinExistence type="predicted"/>